<dbReference type="Pfam" id="PF06423">
    <property type="entry name" value="GWT1"/>
    <property type="match status" value="1"/>
</dbReference>
<dbReference type="InterPro" id="IPR009447">
    <property type="entry name" value="PIGW/GWT1"/>
</dbReference>
<keyword evidence="1" id="KW-0472">Membrane</keyword>
<keyword evidence="1" id="KW-1133">Transmembrane helix</keyword>
<protein>
    <submittedName>
        <fullName evidence="3">Uncharacterized protein</fullName>
    </submittedName>
</protein>
<keyword evidence="2" id="KW-1185">Reference proteome</keyword>
<dbReference type="Proteomes" id="UP000887574">
    <property type="component" value="Unplaced"/>
</dbReference>
<organism evidence="2 3">
    <name type="scientific">Ditylenchus dipsaci</name>
    <dbReference type="NCBI Taxonomy" id="166011"/>
    <lineage>
        <taxon>Eukaryota</taxon>
        <taxon>Metazoa</taxon>
        <taxon>Ecdysozoa</taxon>
        <taxon>Nematoda</taxon>
        <taxon>Chromadorea</taxon>
        <taxon>Rhabditida</taxon>
        <taxon>Tylenchina</taxon>
        <taxon>Tylenchomorpha</taxon>
        <taxon>Sphaerularioidea</taxon>
        <taxon>Anguinidae</taxon>
        <taxon>Anguininae</taxon>
        <taxon>Ditylenchus</taxon>
    </lineage>
</organism>
<dbReference type="GO" id="GO:0016746">
    <property type="term" value="F:acyltransferase activity"/>
    <property type="evidence" value="ECO:0007669"/>
    <property type="project" value="InterPro"/>
</dbReference>
<feature type="transmembrane region" description="Helical" evidence="1">
    <location>
        <begin position="70"/>
        <end position="87"/>
    </location>
</feature>
<proteinExistence type="predicted"/>
<accession>A0A915CZL7</accession>
<evidence type="ECO:0000313" key="2">
    <source>
        <dbReference type="Proteomes" id="UP000887574"/>
    </source>
</evidence>
<keyword evidence="1" id="KW-0812">Transmembrane</keyword>
<evidence type="ECO:0000256" key="1">
    <source>
        <dbReference type="SAM" id="Phobius"/>
    </source>
</evidence>
<feature type="transmembrane region" description="Helical" evidence="1">
    <location>
        <begin position="26"/>
        <end position="49"/>
    </location>
</feature>
<dbReference type="AlphaFoldDB" id="A0A915CZL7"/>
<dbReference type="WBParaSite" id="jg13976">
    <property type="protein sequence ID" value="jg13976"/>
    <property type="gene ID" value="jg13976"/>
</dbReference>
<sequence>MQLLFLQQIFEANGLLSSRRLANLPYIFAMMTLFTWSVCVLNIFNFFVAAPEIDCSLSRKSAVQAVSRNGLLYFVVANIFTALTNIFKLPTHVISGDLNETLF</sequence>
<reference evidence="3" key="1">
    <citation type="submission" date="2022-11" db="UniProtKB">
        <authorList>
            <consortium name="WormBaseParasite"/>
        </authorList>
    </citation>
    <scope>IDENTIFICATION</scope>
</reference>
<dbReference type="GO" id="GO:0016020">
    <property type="term" value="C:membrane"/>
    <property type="evidence" value="ECO:0007669"/>
    <property type="project" value="InterPro"/>
</dbReference>
<name>A0A915CZL7_9BILA</name>
<evidence type="ECO:0000313" key="3">
    <source>
        <dbReference type="WBParaSite" id="jg13976"/>
    </source>
</evidence>
<dbReference type="GO" id="GO:0006506">
    <property type="term" value="P:GPI anchor biosynthetic process"/>
    <property type="evidence" value="ECO:0007669"/>
    <property type="project" value="InterPro"/>
</dbReference>